<proteinExistence type="inferred from homology"/>
<evidence type="ECO:0000313" key="12">
    <source>
        <dbReference type="Proteomes" id="UP000272015"/>
    </source>
</evidence>
<evidence type="ECO:0000256" key="5">
    <source>
        <dbReference type="ARBA" id="ARBA00022989"/>
    </source>
</evidence>
<comment type="subcellular location">
    <subcellularLocation>
        <location evidence="1">Bacterial flagellum basal body</location>
    </subcellularLocation>
    <subcellularLocation>
        <location evidence="2">Cell membrane</location>
    </subcellularLocation>
</comment>
<evidence type="ECO:0000256" key="1">
    <source>
        <dbReference type="ARBA" id="ARBA00004117"/>
    </source>
</evidence>
<evidence type="ECO:0000256" key="4">
    <source>
        <dbReference type="ARBA" id="ARBA00022692"/>
    </source>
</evidence>
<keyword evidence="7" id="KW-0975">Bacterial flagellum</keyword>
<evidence type="ECO:0000313" key="11">
    <source>
        <dbReference type="EMBL" id="RJT88726.1"/>
    </source>
</evidence>
<feature type="region of interest" description="Disordered" evidence="9">
    <location>
        <begin position="105"/>
        <end position="131"/>
    </location>
</feature>
<dbReference type="GO" id="GO:0044781">
    <property type="term" value="P:bacterial-type flagellum organization"/>
    <property type="evidence" value="ECO:0007669"/>
    <property type="project" value="InterPro"/>
</dbReference>
<feature type="transmembrane region" description="Helical" evidence="10">
    <location>
        <begin position="6"/>
        <end position="24"/>
    </location>
</feature>
<dbReference type="AlphaFoldDB" id="A0A3A5MRW0"/>
<keyword evidence="11" id="KW-0966">Cell projection</keyword>
<evidence type="ECO:0000256" key="2">
    <source>
        <dbReference type="ARBA" id="ARBA00004236"/>
    </source>
</evidence>
<name>A0A3A5MRW0_9MICO</name>
<keyword evidence="12" id="KW-1185">Reference proteome</keyword>
<protein>
    <submittedName>
        <fullName evidence="11">Flagellar biosynthetic protein FliO</fullName>
    </submittedName>
</protein>
<evidence type="ECO:0000256" key="9">
    <source>
        <dbReference type="SAM" id="MobiDB-lite"/>
    </source>
</evidence>
<dbReference type="PANTHER" id="PTHR38766:SF1">
    <property type="entry name" value="FLAGELLAR PROTEIN FLIO"/>
    <property type="match status" value="1"/>
</dbReference>
<dbReference type="RefSeq" id="WP_119974423.1">
    <property type="nucleotide sequence ID" value="NZ_JBHSQA010000007.1"/>
</dbReference>
<dbReference type="Pfam" id="PF04347">
    <property type="entry name" value="FliO"/>
    <property type="match status" value="1"/>
</dbReference>
<keyword evidence="3" id="KW-1003">Cell membrane</keyword>
<keyword evidence="11" id="KW-0282">Flagellum</keyword>
<gene>
    <name evidence="11" type="ORF">D6T64_09170</name>
</gene>
<organism evidence="11 12">
    <name type="scientific">Cryobacterium melibiosiphilum</name>
    <dbReference type="NCBI Taxonomy" id="995039"/>
    <lineage>
        <taxon>Bacteria</taxon>
        <taxon>Bacillati</taxon>
        <taxon>Actinomycetota</taxon>
        <taxon>Actinomycetes</taxon>
        <taxon>Micrococcales</taxon>
        <taxon>Microbacteriaceae</taxon>
        <taxon>Cryobacterium</taxon>
    </lineage>
</organism>
<evidence type="ECO:0000256" key="3">
    <source>
        <dbReference type="ARBA" id="ARBA00022475"/>
    </source>
</evidence>
<dbReference type="GO" id="GO:0009425">
    <property type="term" value="C:bacterial-type flagellum basal body"/>
    <property type="evidence" value="ECO:0007669"/>
    <property type="project" value="UniProtKB-SubCell"/>
</dbReference>
<keyword evidence="5 10" id="KW-1133">Transmembrane helix</keyword>
<keyword evidence="11" id="KW-0969">Cilium</keyword>
<dbReference type="GO" id="GO:0005886">
    <property type="term" value="C:plasma membrane"/>
    <property type="evidence" value="ECO:0007669"/>
    <property type="project" value="UniProtKB-SubCell"/>
</dbReference>
<keyword evidence="4 10" id="KW-0812">Transmembrane</keyword>
<dbReference type="EMBL" id="QZVS01000080">
    <property type="protein sequence ID" value="RJT88726.1"/>
    <property type="molecule type" value="Genomic_DNA"/>
</dbReference>
<evidence type="ECO:0000256" key="8">
    <source>
        <dbReference type="ARBA" id="ARBA00037937"/>
    </source>
</evidence>
<dbReference type="InterPro" id="IPR022781">
    <property type="entry name" value="Flagellar_biosynth_FliO"/>
</dbReference>
<dbReference type="Proteomes" id="UP000272015">
    <property type="component" value="Unassembled WGS sequence"/>
</dbReference>
<reference evidence="11 12" key="1">
    <citation type="submission" date="2018-09" db="EMBL/GenBank/DDBJ databases">
        <title>Novel species of Cryobacterium.</title>
        <authorList>
            <person name="Liu Q."/>
            <person name="Xin Y.-H."/>
        </authorList>
    </citation>
    <scope>NUCLEOTIDE SEQUENCE [LARGE SCALE GENOMIC DNA]</scope>
    <source>
        <strain evidence="11 12">Hh39</strain>
    </source>
</reference>
<evidence type="ECO:0000256" key="6">
    <source>
        <dbReference type="ARBA" id="ARBA00023136"/>
    </source>
</evidence>
<evidence type="ECO:0000256" key="10">
    <source>
        <dbReference type="SAM" id="Phobius"/>
    </source>
</evidence>
<dbReference type="PANTHER" id="PTHR38766">
    <property type="entry name" value="FLAGELLAR PROTEIN FLIO"/>
    <property type="match status" value="1"/>
</dbReference>
<evidence type="ECO:0000256" key="7">
    <source>
        <dbReference type="ARBA" id="ARBA00023143"/>
    </source>
</evidence>
<comment type="caution">
    <text evidence="11">The sequence shown here is derived from an EMBL/GenBank/DDBJ whole genome shotgun (WGS) entry which is preliminary data.</text>
</comment>
<dbReference type="InterPro" id="IPR052205">
    <property type="entry name" value="FliO/MopB"/>
</dbReference>
<accession>A0A3A5MRW0</accession>
<sequence length="151" mass="15484">MDTLIVALRVILSLGVVLVLLWYLQKRLSKAARGNQVVNLVTVVGRQVVGAKSSVVVVDVDGQRLVLGVTEQSVSLLHGGATPIATEGGTGQAEFARLLAAATDGEPGTQPALATAGPASPAPGPDAARFVGSILSPSTWQQAAAALRQRR</sequence>
<comment type="similarity">
    <text evidence="8">Belongs to the FliO/MopB family.</text>
</comment>
<keyword evidence="6 10" id="KW-0472">Membrane</keyword>